<accession>A0A0D2W198</accession>
<dbReference type="InterPro" id="IPR006500">
    <property type="entry name" value="Helicase_put_C_phage/plasmid"/>
</dbReference>
<organism evidence="5 6">
    <name type="scientific">Capsaspora owczarzaki (strain ATCC 30864)</name>
    <dbReference type="NCBI Taxonomy" id="595528"/>
    <lineage>
        <taxon>Eukaryota</taxon>
        <taxon>Filasterea</taxon>
        <taxon>Capsaspora</taxon>
    </lineage>
</organism>
<dbReference type="InParanoid" id="A0A0D2W198"/>
<dbReference type="PROSITE" id="PS51206">
    <property type="entry name" value="SF3_HELICASE_1"/>
    <property type="match status" value="1"/>
</dbReference>
<keyword evidence="3" id="KW-0067">ATP-binding</keyword>
<dbReference type="Gene3D" id="3.40.50.300">
    <property type="entry name" value="P-loop containing nucleotide triphosphate hydrolases"/>
    <property type="match status" value="1"/>
</dbReference>
<evidence type="ECO:0000256" key="2">
    <source>
        <dbReference type="ARBA" id="ARBA00022801"/>
    </source>
</evidence>
<dbReference type="PANTHER" id="PTHR35372:SF2">
    <property type="entry name" value="SF3 HELICASE DOMAIN-CONTAINING PROTEIN"/>
    <property type="match status" value="1"/>
</dbReference>
<dbReference type="SUPFAM" id="SSF52540">
    <property type="entry name" value="P-loop containing nucleoside triphosphate hydrolases"/>
    <property type="match status" value="1"/>
</dbReference>
<evidence type="ECO:0000256" key="1">
    <source>
        <dbReference type="ARBA" id="ARBA00022741"/>
    </source>
</evidence>
<dbReference type="eggNOG" id="ENOG502S45Q">
    <property type="taxonomic scope" value="Eukaryota"/>
</dbReference>
<dbReference type="EMBL" id="KE346376">
    <property type="protein sequence ID" value="KJE98042.1"/>
    <property type="molecule type" value="Genomic_DNA"/>
</dbReference>
<dbReference type="InterPro" id="IPR051620">
    <property type="entry name" value="ORF904-like_C"/>
</dbReference>
<dbReference type="InterPro" id="IPR027417">
    <property type="entry name" value="P-loop_NTPase"/>
</dbReference>
<dbReference type="Pfam" id="PF19263">
    <property type="entry name" value="DUF5906"/>
    <property type="match status" value="1"/>
</dbReference>
<dbReference type="PANTHER" id="PTHR35372">
    <property type="entry name" value="ATP BINDING PROTEIN-RELATED"/>
    <property type="match status" value="1"/>
</dbReference>
<evidence type="ECO:0000259" key="4">
    <source>
        <dbReference type="PROSITE" id="PS51206"/>
    </source>
</evidence>
<keyword evidence="1" id="KW-0547">Nucleotide-binding</keyword>
<dbReference type="NCBIfam" id="TIGR01613">
    <property type="entry name" value="primase_Cterm"/>
    <property type="match status" value="1"/>
</dbReference>
<name>A0A0D2W198_CAPO3</name>
<keyword evidence="2" id="KW-0378">Hydrolase</keyword>
<evidence type="ECO:0000313" key="5">
    <source>
        <dbReference type="EMBL" id="KJE98042.1"/>
    </source>
</evidence>
<feature type="domain" description="SF3 helicase" evidence="4">
    <location>
        <begin position="559"/>
        <end position="720"/>
    </location>
</feature>
<dbReference type="OrthoDB" id="2375545at2759"/>
<dbReference type="InterPro" id="IPR045455">
    <property type="entry name" value="NrS-1_pol-like_helicase"/>
</dbReference>
<dbReference type="InterPro" id="IPR014015">
    <property type="entry name" value="Helicase_SF3_DNA-vir"/>
</dbReference>
<dbReference type="STRING" id="595528.A0A0D2W198"/>
<evidence type="ECO:0000256" key="3">
    <source>
        <dbReference type="ARBA" id="ARBA00022840"/>
    </source>
</evidence>
<gene>
    <name evidence="5" type="ORF">CAOG_008079</name>
</gene>
<dbReference type="Pfam" id="PF08707">
    <property type="entry name" value="PriCT_2"/>
    <property type="match status" value="1"/>
</dbReference>
<protein>
    <recommendedName>
        <fullName evidence="4">SF3 helicase domain-containing protein</fullName>
    </recommendedName>
</protein>
<dbReference type="GO" id="GO:0005524">
    <property type="term" value="F:ATP binding"/>
    <property type="evidence" value="ECO:0007669"/>
    <property type="project" value="UniProtKB-KW"/>
</dbReference>
<dbReference type="InterPro" id="IPR014819">
    <property type="entry name" value="PriCT_2"/>
</dbReference>
<reference evidence="6" key="1">
    <citation type="submission" date="2011-02" db="EMBL/GenBank/DDBJ databases">
        <title>The Genome Sequence of Capsaspora owczarzaki ATCC 30864.</title>
        <authorList>
            <person name="Russ C."/>
            <person name="Cuomo C."/>
            <person name="Burger G."/>
            <person name="Gray M.W."/>
            <person name="Holland P.W.H."/>
            <person name="King N."/>
            <person name="Lang F.B.F."/>
            <person name="Roger A.J."/>
            <person name="Ruiz-Trillo I."/>
            <person name="Young S.K."/>
            <person name="Zeng Q."/>
            <person name="Gargeya S."/>
            <person name="Alvarado L."/>
            <person name="Berlin A."/>
            <person name="Chapman S.B."/>
            <person name="Chen Z."/>
            <person name="Freedman E."/>
            <person name="Gellesch M."/>
            <person name="Goldberg J."/>
            <person name="Griggs A."/>
            <person name="Gujja S."/>
            <person name="Heilman E."/>
            <person name="Heiman D."/>
            <person name="Howarth C."/>
            <person name="Mehta T."/>
            <person name="Neiman D."/>
            <person name="Pearson M."/>
            <person name="Roberts A."/>
            <person name="Saif S."/>
            <person name="Shea T."/>
            <person name="Shenoy N."/>
            <person name="Sisk P."/>
            <person name="Stolte C."/>
            <person name="Sykes S."/>
            <person name="White J."/>
            <person name="Yandava C."/>
            <person name="Haas B."/>
            <person name="Nusbaum C."/>
            <person name="Birren B."/>
        </authorList>
    </citation>
    <scope>NUCLEOTIDE SEQUENCE</scope>
    <source>
        <strain evidence="6">ATCC 30864</strain>
    </source>
</reference>
<keyword evidence="6" id="KW-1185">Reference proteome</keyword>
<dbReference type="GO" id="GO:0016817">
    <property type="term" value="F:hydrolase activity, acting on acid anhydrides"/>
    <property type="evidence" value="ECO:0007669"/>
    <property type="project" value="InterPro"/>
</dbReference>
<dbReference type="AlphaFoldDB" id="A0A0D2W198"/>
<dbReference type="PhylomeDB" id="A0A0D2W198"/>
<sequence>MTDSFNIRKNGRTSKAELLTLAAEKNHSFIFKIGNSWFESCKDHAAFTEDYEKLKSNQKCHMEVVLAGKPVKPYFDIELKRIDERFDQADATGKVFYWIKESFEKYYNVKIMKKDIAACDASNESKFSLRVIINKENVYFKDNATQQEFIRIAIQDADECVKKMVDCGVYDKDRAMRVCGSFKDEDGSFVRPFKSKTPKHGMSSFLITNPVGTTPLQSDTIDALTAEAAEKRAQQRAARQIARGSERQLKHWFEEAEEILMDHLGPEYYNDYQKWFNVLAVIKTVFGDTAEAYDLCKRFSAQAGNKEWDEKFDGFWERNLCADNGWTMKTLYKMVGGSSKLKCNEKVINNLGDDQRDAELLAMLLEDRLTSVSVQEKEAEFYLYDEAEALWKKKVSTQMNVLVSQTMQKYLQGWIDEYKCKISEASQLAEEKIDQKTRKVLSKAQMKELVENEEVKGLEGTLRRLNDLLKNAGGKQKAAAITHKLQTLLYDAQFKVKLDSAENLLPIADRKVVDLTNGEVRDRMKEDYFSLALSVSYEPGKGTAVADKFFSEIMLDRADRIEQLRLSLGYSLFGHNKSNLMFFLYGPDGSNGKSLLLNILTEIVGEFRATVDPSIIIGKTRLDQSASPYTMQLIGKRLGFMSELPEESVLNEAMVKQLTGADVMTARQNYGNAFEFSCYAKMLLATNYLPNMKDSPSLWRRVRMVKFDACFVENPTGSQKKINVNYMRDIAKPNINQFFTWMVNGAIEYSNKGTIEVPADITAFIKGLRLKSNPVKLFIDKCVVFDKPDASQAVKRSDIYGKFTLWMQSESDTPTRLKKSDFLGARTIRLNHYGFQVRISKCHLASSLCQHHVAHK</sequence>
<dbReference type="Proteomes" id="UP000008743">
    <property type="component" value="Unassembled WGS sequence"/>
</dbReference>
<evidence type="ECO:0000313" key="6">
    <source>
        <dbReference type="Proteomes" id="UP000008743"/>
    </source>
</evidence>
<proteinExistence type="predicted"/>